<dbReference type="AlphaFoldDB" id="A0A3Q9HQJ8"/>
<dbReference type="OrthoDB" id="9811198at2"/>
<dbReference type="InterPro" id="IPR045865">
    <property type="entry name" value="ACT-like_dom_sf"/>
</dbReference>
<dbReference type="Gene3D" id="3.30.70.260">
    <property type="match status" value="1"/>
</dbReference>
<dbReference type="PANTHER" id="PTHR33778">
    <property type="entry name" value="PROTEIN MGTC"/>
    <property type="match status" value="1"/>
</dbReference>
<evidence type="ECO:0000313" key="9">
    <source>
        <dbReference type="EMBL" id="AZR72385.1"/>
    </source>
</evidence>
<proteinExistence type="inferred from homology"/>
<organism evidence="9 10">
    <name type="scientific">Anoxybacter fermentans</name>
    <dbReference type="NCBI Taxonomy" id="1323375"/>
    <lineage>
        <taxon>Bacteria</taxon>
        <taxon>Bacillati</taxon>
        <taxon>Bacillota</taxon>
        <taxon>Clostridia</taxon>
        <taxon>Halanaerobiales</taxon>
        <taxon>Anoxybacter</taxon>
    </lineage>
</organism>
<dbReference type="SUPFAM" id="SSF55021">
    <property type="entry name" value="ACT-like"/>
    <property type="match status" value="1"/>
</dbReference>
<accession>A0A3Q9HQJ8</accession>
<feature type="transmembrane region" description="Helical" evidence="7">
    <location>
        <begin position="7"/>
        <end position="24"/>
    </location>
</feature>
<dbReference type="Pfam" id="PF02308">
    <property type="entry name" value="MgtC"/>
    <property type="match status" value="1"/>
</dbReference>
<name>A0A3Q9HQJ8_9FIRM</name>
<dbReference type="GO" id="GO:0005886">
    <property type="term" value="C:plasma membrane"/>
    <property type="evidence" value="ECO:0007669"/>
    <property type="project" value="UniProtKB-SubCell"/>
</dbReference>
<dbReference type="EMBL" id="CP016379">
    <property type="protein sequence ID" value="AZR72385.1"/>
    <property type="molecule type" value="Genomic_DNA"/>
</dbReference>
<evidence type="ECO:0000256" key="6">
    <source>
        <dbReference type="ARBA" id="ARBA00023136"/>
    </source>
</evidence>
<keyword evidence="10" id="KW-1185">Reference proteome</keyword>
<feature type="transmembrane region" description="Helical" evidence="7">
    <location>
        <begin position="106"/>
        <end position="133"/>
    </location>
</feature>
<keyword evidence="3" id="KW-1003">Cell membrane</keyword>
<dbReference type="PRINTS" id="PR01837">
    <property type="entry name" value="MGTCSAPBPROT"/>
</dbReference>
<dbReference type="PROSITE" id="PS51671">
    <property type="entry name" value="ACT"/>
    <property type="match status" value="1"/>
</dbReference>
<dbReference type="InterPro" id="IPR049177">
    <property type="entry name" value="MgtC_SapB_SrpB_YhiD_N"/>
</dbReference>
<dbReference type="Pfam" id="PF13291">
    <property type="entry name" value="ACT_4"/>
    <property type="match status" value="1"/>
</dbReference>
<dbReference type="KEGG" id="aft:BBF96_02625"/>
<feature type="transmembrane region" description="Helical" evidence="7">
    <location>
        <begin position="36"/>
        <end position="57"/>
    </location>
</feature>
<feature type="domain" description="ACT" evidence="8">
    <location>
        <begin position="145"/>
        <end position="219"/>
    </location>
</feature>
<keyword evidence="6 7" id="KW-0472">Membrane</keyword>
<evidence type="ECO:0000256" key="7">
    <source>
        <dbReference type="SAM" id="Phobius"/>
    </source>
</evidence>
<evidence type="ECO:0000259" key="8">
    <source>
        <dbReference type="PROSITE" id="PS51671"/>
    </source>
</evidence>
<feature type="transmembrane region" description="Helical" evidence="7">
    <location>
        <begin position="69"/>
        <end position="86"/>
    </location>
</feature>
<evidence type="ECO:0000256" key="4">
    <source>
        <dbReference type="ARBA" id="ARBA00022692"/>
    </source>
</evidence>
<keyword evidence="4 7" id="KW-0812">Transmembrane</keyword>
<evidence type="ECO:0000313" key="10">
    <source>
        <dbReference type="Proteomes" id="UP000267250"/>
    </source>
</evidence>
<dbReference type="InterPro" id="IPR003416">
    <property type="entry name" value="MgtC/SapB/SrpB/YhiD_fam"/>
</dbReference>
<evidence type="ECO:0000256" key="5">
    <source>
        <dbReference type="ARBA" id="ARBA00022989"/>
    </source>
</evidence>
<comment type="similarity">
    <text evidence="2">Belongs to the MgtC/SapB family.</text>
</comment>
<gene>
    <name evidence="9" type="ORF">BBF96_02625</name>
</gene>
<evidence type="ECO:0000256" key="3">
    <source>
        <dbReference type="ARBA" id="ARBA00022475"/>
    </source>
</evidence>
<comment type="subcellular location">
    <subcellularLocation>
        <location evidence="1">Cell membrane</location>
        <topology evidence="1">Multi-pass membrane protein</topology>
    </subcellularLocation>
</comment>
<keyword evidence="5 7" id="KW-1133">Transmembrane helix</keyword>
<dbReference type="PANTHER" id="PTHR33778:SF1">
    <property type="entry name" value="MAGNESIUM TRANSPORTER YHID-RELATED"/>
    <property type="match status" value="1"/>
</dbReference>
<protein>
    <recommendedName>
        <fullName evidence="8">ACT domain-containing protein</fullName>
    </recommendedName>
</protein>
<dbReference type="Proteomes" id="UP000267250">
    <property type="component" value="Chromosome"/>
</dbReference>
<dbReference type="RefSeq" id="WP_127015718.1">
    <property type="nucleotide sequence ID" value="NZ_CP016379.1"/>
</dbReference>
<reference evidence="9 10" key="1">
    <citation type="submission" date="2016-07" db="EMBL/GenBank/DDBJ databases">
        <title>Genome and transcriptome analysis of iron-reducing fermentative bacteria Anoxybacter fermentans.</title>
        <authorList>
            <person name="Zeng X."/>
            <person name="Shao Z."/>
        </authorList>
    </citation>
    <scope>NUCLEOTIDE SEQUENCE [LARGE SCALE GENOMIC DNA]</scope>
    <source>
        <strain evidence="9 10">DY22613</strain>
    </source>
</reference>
<dbReference type="InterPro" id="IPR002912">
    <property type="entry name" value="ACT_dom"/>
</dbReference>
<sequence>MLLSEKDIFIRLIIAALLGGLIGWERELHDRPAGFRTHILVSIGSALIMIVSIGMYYSFEISGADPGRIAAQVVSGIGFLGAGTIIREGVNVKGLTTAASLWTAAGIGLAAGAGFYFSAFITTGLVFIVLMFLTKIEFKIRDKKMIEIRAIDRPGLLGDLGNRLGKYNVNIKNLSIANNSEDDLIRIHLQIITPPGINLHSLNEELLRVNGVSYVEWTK</sequence>
<evidence type="ECO:0000256" key="1">
    <source>
        <dbReference type="ARBA" id="ARBA00004651"/>
    </source>
</evidence>
<evidence type="ECO:0000256" key="2">
    <source>
        <dbReference type="ARBA" id="ARBA00009298"/>
    </source>
</evidence>